<evidence type="ECO:0000313" key="1">
    <source>
        <dbReference type="EMBL" id="VDI34792.1"/>
    </source>
</evidence>
<evidence type="ECO:0000313" key="2">
    <source>
        <dbReference type="Proteomes" id="UP000596742"/>
    </source>
</evidence>
<dbReference type="OrthoDB" id="6128312at2759"/>
<dbReference type="Proteomes" id="UP000596742">
    <property type="component" value="Unassembled WGS sequence"/>
</dbReference>
<dbReference type="EMBL" id="UYJE01005183">
    <property type="protein sequence ID" value="VDI34792.1"/>
    <property type="molecule type" value="Genomic_DNA"/>
</dbReference>
<dbReference type="AlphaFoldDB" id="A0A8B6EJ50"/>
<proteinExistence type="predicted"/>
<comment type="caution">
    <text evidence="1">The sequence shown here is derived from an EMBL/GenBank/DDBJ whole genome shotgun (WGS) entry which is preliminary data.</text>
</comment>
<dbReference type="Pfam" id="PF11958">
    <property type="entry name" value="DUF3472"/>
    <property type="match status" value="1"/>
</dbReference>
<dbReference type="InterPro" id="IPR021862">
    <property type="entry name" value="DUF3472"/>
</dbReference>
<reference evidence="1" key="1">
    <citation type="submission" date="2018-11" db="EMBL/GenBank/DDBJ databases">
        <authorList>
            <person name="Alioto T."/>
            <person name="Alioto T."/>
        </authorList>
    </citation>
    <scope>NUCLEOTIDE SEQUENCE</scope>
</reference>
<accession>A0A8B6EJ50</accession>
<protein>
    <submittedName>
        <fullName evidence="1">Uncharacterized protein</fullName>
    </submittedName>
</protein>
<name>A0A8B6EJ50_MYTGA</name>
<organism evidence="1 2">
    <name type="scientific">Mytilus galloprovincialis</name>
    <name type="common">Mediterranean mussel</name>
    <dbReference type="NCBI Taxonomy" id="29158"/>
    <lineage>
        <taxon>Eukaryota</taxon>
        <taxon>Metazoa</taxon>
        <taxon>Spiralia</taxon>
        <taxon>Lophotrochozoa</taxon>
        <taxon>Mollusca</taxon>
        <taxon>Bivalvia</taxon>
        <taxon>Autobranchia</taxon>
        <taxon>Pteriomorphia</taxon>
        <taxon>Mytilida</taxon>
        <taxon>Mytiloidea</taxon>
        <taxon>Mytilidae</taxon>
        <taxon>Mytilinae</taxon>
        <taxon>Mytilus</taxon>
    </lineage>
</organism>
<keyword evidence="2" id="KW-1185">Reference proteome</keyword>
<gene>
    <name evidence="1" type="ORF">MGAL_10B073006</name>
</gene>
<sequence length="334" mass="37739">MAGNRAPSVITYFNHSGEGDILVQNVCVPKDLCAKYTYYCCLNWNMGGVGGGYCGIQCHEDGNCFICSLWDPPVGTQRSIESVFKSDGNSFTERFGGEGEGLKYMNFEHRWEPDQWYTLVVRRWDQNGNTHFGLWVYDTPKSKWIRMITMAFPVPDIYFSSPVACFVEDWHGNGENPRGAKYKGTFKRSKDGSWECLKNCQYLVNQEDACKKWNNNFRIESEDCEELMMQTGGKTAPTCDDTRGQITMDTNLCQPKISPTSFEVVKVTDSAIEWNVNESSTPQFSYCISINGSEIESAVDPSCRKVENPRFQGSTIEIKLQDILGKEVSQVVTG</sequence>